<evidence type="ECO:0000256" key="7">
    <source>
        <dbReference type="SAM" id="MobiDB-lite"/>
    </source>
</evidence>
<protein>
    <recommendedName>
        <fullName evidence="8">Xylanolytic transcriptional activator regulatory domain-containing protein</fullName>
    </recommendedName>
</protein>
<dbReference type="InterPro" id="IPR007219">
    <property type="entry name" value="XnlR_reg_dom"/>
</dbReference>
<keyword evidence="3" id="KW-0805">Transcription regulation</keyword>
<evidence type="ECO:0000256" key="6">
    <source>
        <dbReference type="ARBA" id="ARBA00023242"/>
    </source>
</evidence>
<evidence type="ECO:0000259" key="8">
    <source>
        <dbReference type="Pfam" id="PF04082"/>
    </source>
</evidence>
<dbReference type="GeneID" id="27311211"/>
<keyword evidence="1" id="KW-0479">Metal-binding</keyword>
<proteinExistence type="predicted"/>
<keyword evidence="2" id="KW-0862">Zinc</keyword>
<evidence type="ECO:0000313" key="10">
    <source>
        <dbReference type="Proteomes" id="UP000053259"/>
    </source>
</evidence>
<keyword evidence="6" id="KW-0539">Nucleus</keyword>
<dbReference type="PANTHER" id="PTHR31313:SF86">
    <property type="entry name" value="ZN(2)-C6 FUNGAL-TYPE DOMAIN-CONTAINING PROTEIN"/>
    <property type="match status" value="1"/>
</dbReference>
<dbReference type="RefSeq" id="XP_016215935.1">
    <property type="nucleotide sequence ID" value="XM_016356412.1"/>
</dbReference>
<dbReference type="OrthoDB" id="4161332at2759"/>
<evidence type="ECO:0000256" key="4">
    <source>
        <dbReference type="ARBA" id="ARBA00023125"/>
    </source>
</evidence>
<evidence type="ECO:0000256" key="3">
    <source>
        <dbReference type="ARBA" id="ARBA00023015"/>
    </source>
</evidence>
<dbReference type="InParanoid" id="A0A0D1XTL3"/>
<dbReference type="HOGENOM" id="CLU_673008_0_0_1"/>
<dbReference type="GO" id="GO:0006351">
    <property type="term" value="P:DNA-templated transcription"/>
    <property type="evidence" value="ECO:0007669"/>
    <property type="project" value="InterPro"/>
</dbReference>
<dbReference type="GO" id="GO:0008270">
    <property type="term" value="F:zinc ion binding"/>
    <property type="evidence" value="ECO:0007669"/>
    <property type="project" value="InterPro"/>
</dbReference>
<feature type="compositionally biased region" description="Polar residues" evidence="7">
    <location>
        <begin position="291"/>
        <end position="303"/>
    </location>
</feature>
<gene>
    <name evidence="9" type="ORF">PV09_03238</name>
</gene>
<feature type="region of interest" description="Disordered" evidence="7">
    <location>
        <begin position="281"/>
        <end position="303"/>
    </location>
</feature>
<organism evidence="9 10">
    <name type="scientific">Verruconis gallopava</name>
    <dbReference type="NCBI Taxonomy" id="253628"/>
    <lineage>
        <taxon>Eukaryota</taxon>
        <taxon>Fungi</taxon>
        <taxon>Dikarya</taxon>
        <taxon>Ascomycota</taxon>
        <taxon>Pezizomycotina</taxon>
        <taxon>Dothideomycetes</taxon>
        <taxon>Pleosporomycetidae</taxon>
        <taxon>Venturiales</taxon>
        <taxon>Sympoventuriaceae</taxon>
        <taxon>Verruconis</taxon>
    </lineage>
</organism>
<evidence type="ECO:0000256" key="2">
    <source>
        <dbReference type="ARBA" id="ARBA00022833"/>
    </source>
</evidence>
<sequence>MMTDIGLHLDPQRLSRYENLTPVDVEARKRLALAAYSWDKVLSLTLGRPPTLSKLWVSVDDIFDDYDDREYWYPLGCENPGEYRAARSYNSATFKQLCLLLELVGPVLTTVASHGRARVTVGQVESIQNRLESWYDQLPSVLRIDDAGQRTICPPPHVLSLNLYYRTLLSILFRPFQQTSSSSGSTIQEVKKQLLAEQAAIMHDLLTLYSRAFQIKENTYLISYCIYTAATVDIALLRVGDDEQRHVASLRLRSALEIIESESRQAPGIKRSVDIIKRQLRATTSEREQGESSSRPQINSRQQSYDQTFALVDPNSFPQSINTSASLQEFGSYTHAGSSQYFGAYGGFDESQAAVHSVENAGWQGGGQHHDPNSSYNPQTFGWNYDHYPHQAFSGGSSMYGWPPGSGMS</sequence>
<name>A0A0D1XTL3_9PEZI</name>
<dbReference type="Proteomes" id="UP000053259">
    <property type="component" value="Unassembled WGS sequence"/>
</dbReference>
<accession>A0A0D1XTL3</accession>
<dbReference type="VEuPathDB" id="FungiDB:PV09_03238"/>
<dbReference type="STRING" id="253628.A0A0D1XTL3"/>
<evidence type="ECO:0000256" key="1">
    <source>
        <dbReference type="ARBA" id="ARBA00022723"/>
    </source>
</evidence>
<reference evidence="9 10" key="1">
    <citation type="submission" date="2015-01" db="EMBL/GenBank/DDBJ databases">
        <title>The Genome Sequence of Ochroconis gallopava CBS43764.</title>
        <authorList>
            <consortium name="The Broad Institute Genomics Platform"/>
            <person name="Cuomo C."/>
            <person name="de Hoog S."/>
            <person name="Gorbushina A."/>
            <person name="Stielow B."/>
            <person name="Teixiera M."/>
            <person name="Abouelleil A."/>
            <person name="Chapman S.B."/>
            <person name="Priest M."/>
            <person name="Young S.K."/>
            <person name="Wortman J."/>
            <person name="Nusbaum C."/>
            <person name="Birren B."/>
        </authorList>
    </citation>
    <scope>NUCLEOTIDE SEQUENCE [LARGE SCALE GENOMIC DNA]</scope>
    <source>
        <strain evidence="9 10">CBS 43764</strain>
    </source>
</reference>
<dbReference type="CDD" id="cd12148">
    <property type="entry name" value="fungal_TF_MHR"/>
    <property type="match status" value="1"/>
</dbReference>
<dbReference type="InterPro" id="IPR051615">
    <property type="entry name" value="Transcr_Regulatory_Elem"/>
</dbReference>
<dbReference type="Pfam" id="PF04082">
    <property type="entry name" value="Fungal_trans"/>
    <property type="match status" value="1"/>
</dbReference>
<dbReference type="PANTHER" id="PTHR31313">
    <property type="entry name" value="TY1 ENHANCER ACTIVATOR"/>
    <property type="match status" value="1"/>
</dbReference>
<dbReference type="GO" id="GO:0003677">
    <property type="term" value="F:DNA binding"/>
    <property type="evidence" value="ECO:0007669"/>
    <property type="project" value="UniProtKB-KW"/>
</dbReference>
<keyword evidence="10" id="KW-1185">Reference proteome</keyword>
<keyword evidence="5" id="KW-0804">Transcription</keyword>
<keyword evidence="4" id="KW-0238">DNA-binding</keyword>
<evidence type="ECO:0000256" key="5">
    <source>
        <dbReference type="ARBA" id="ARBA00023163"/>
    </source>
</evidence>
<feature type="domain" description="Xylanolytic transcriptional activator regulatory" evidence="8">
    <location>
        <begin position="1"/>
        <end position="135"/>
    </location>
</feature>
<dbReference type="EMBL" id="KN847536">
    <property type="protein sequence ID" value="KIW06066.1"/>
    <property type="molecule type" value="Genomic_DNA"/>
</dbReference>
<evidence type="ECO:0000313" key="9">
    <source>
        <dbReference type="EMBL" id="KIW06066.1"/>
    </source>
</evidence>
<dbReference type="AlphaFoldDB" id="A0A0D1XTL3"/>